<dbReference type="PANTHER" id="PTHR46856">
    <property type="entry name" value="PX DOMAIN-CONTAINING PROTEIN EREL1-RELATED"/>
    <property type="match status" value="1"/>
</dbReference>
<dbReference type="GO" id="GO:0015031">
    <property type="term" value="P:protein transport"/>
    <property type="evidence" value="ECO:0007669"/>
    <property type="project" value="InterPro"/>
</dbReference>
<proteinExistence type="predicted"/>
<dbReference type="AlphaFoldDB" id="A0A2P2IWI9"/>
<sequence>MQWDMEELRRKSMEMEWKLNSKEDEKLRTELKKGSTNQEKDMALQELDATRKQLEDLSKRYRDMEAKSKADIKFLAKEFKTLKISETELKQELSKLAKEKSEIEKLLREDREMGEQKKNARKKLLHDCRVLHNRLQECSLNLSAEEDDDFVVNSSQDDVLNMLTTSEDQIGHLVAEVQLLAKDDKTAASDGGDDDLRNMVANIFADNAKLRKQVNTLMRRALQTGVVPRDNDEASQRKTNHLER</sequence>
<accession>A0A2P2IWI9</accession>
<keyword evidence="1" id="KW-0175">Coiled coil</keyword>
<organism evidence="2">
    <name type="scientific">Rhizophora mucronata</name>
    <name type="common">Asiatic mangrove</name>
    <dbReference type="NCBI Taxonomy" id="61149"/>
    <lineage>
        <taxon>Eukaryota</taxon>
        <taxon>Viridiplantae</taxon>
        <taxon>Streptophyta</taxon>
        <taxon>Embryophyta</taxon>
        <taxon>Tracheophyta</taxon>
        <taxon>Spermatophyta</taxon>
        <taxon>Magnoliopsida</taxon>
        <taxon>eudicotyledons</taxon>
        <taxon>Gunneridae</taxon>
        <taxon>Pentapetalae</taxon>
        <taxon>rosids</taxon>
        <taxon>fabids</taxon>
        <taxon>Malpighiales</taxon>
        <taxon>Rhizophoraceae</taxon>
        <taxon>Rhizophora</taxon>
    </lineage>
</organism>
<dbReference type="InterPro" id="IPR044588">
    <property type="entry name" value="EREX-like"/>
</dbReference>
<evidence type="ECO:0000313" key="2">
    <source>
        <dbReference type="EMBL" id="MBW85584.1"/>
    </source>
</evidence>
<reference evidence="2" key="1">
    <citation type="submission" date="2018-02" db="EMBL/GenBank/DDBJ databases">
        <title>Rhizophora mucronata_Transcriptome.</title>
        <authorList>
            <person name="Meera S.P."/>
            <person name="Sreeshan A."/>
            <person name="Augustine A."/>
        </authorList>
    </citation>
    <scope>NUCLEOTIDE SEQUENCE</scope>
    <source>
        <tissue evidence="2">Leaf</tissue>
    </source>
</reference>
<dbReference type="PANTHER" id="PTHR46856:SF1">
    <property type="entry name" value="PX DOMAIN-CONTAINING PROTEIN EREL1-RELATED"/>
    <property type="match status" value="1"/>
</dbReference>
<dbReference type="EMBL" id="GGEC01005101">
    <property type="protein sequence ID" value="MBW85584.1"/>
    <property type="molecule type" value="Transcribed_RNA"/>
</dbReference>
<protein>
    <submittedName>
        <fullName evidence="2">Phox domain-containing family protein</fullName>
    </submittedName>
</protein>
<feature type="coiled-coil region" evidence="1">
    <location>
        <begin position="5"/>
        <end position="123"/>
    </location>
</feature>
<evidence type="ECO:0000256" key="1">
    <source>
        <dbReference type="SAM" id="Coils"/>
    </source>
</evidence>
<name>A0A2P2IWI9_RHIMU</name>